<organism evidence="7 8">
    <name type="scientific">Phialemonium thermophilum</name>
    <dbReference type="NCBI Taxonomy" id="223376"/>
    <lineage>
        <taxon>Eukaryota</taxon>
        <taxon>Fungi</taxon>
        <taxon>Dikarya</taxon>
        <taxon>Ascomycota</taxon>
        <taxon>Pezizomycotina</taxon>
        <taxon>Sordariomycetes</taxon>
        <taxon>Sordariomycetidae</taxon>
        <taxon>Cephalothecales</taxon>
        <taxon>Cephalothecaceae</taxon>
        <taxon>Phialemonium</taxon>
    </lineage>
</organism>
<feature type="transmembrane region" description="Helical" evidence="6">
    <location>
        <begin position="424"/>
        <end position="445"/>
    </location>
</feature>
<feature type="transmembrane region" description="Helical" evidence="6">
    <location>
        <begin position="186"/>
        <end position="212"/>
    </location>
</feature>
<name>A0ABR3WQD1_9PEZI</name>
<proteinExistence type="predicted"/>
<comment type="subcellular location">
    <subcellularLocation>
        <location evidence="1">Membrane</location>
        <topology evidence="1">Multi-pass membrane protein</topology>
    </subcellularLocation>
</comment>
<feature type="compositionally biased region" description="Low complexity" evidence="5">
    <location>
        <begin position="13"/>
        <end position="23"/>
    </location>
</feature>
<comment type="caution">
    <text evidence="7">The sequence shown here is derived from an EMBL/GenBank/DDBJ whole genome shotgun (WGS) entry which is preliminary data.</text>
</comment>
<dbReference type="Proteomes" id="UP001586593">
    <property type="component" value="Unassembled WGS sequence"/>
</dbReference>
<dbReference type="PANTHER" id="PTHR23507">
    <property type="entry name" value="ZGC:174356"/>
    <property type="match status" value="1"/>
</dbReference>
<feature type="region of interest" description="Disordered" evidence="5">
    <location>
        <begin position="1"/>
        <end position="52"/>
    </location>
</feature>
<evidence type="ECO:0000256" key="2">
    <source>
        <dbReference type="ARBA" id="ARBA00022692"/>
    </source>
</evidence>
<feature type="transmembrane region" description="Helical" evidence="6">
    <location>
        <begin position="451"/>
        <end position="475"/>
    </location>
</feature>
<keyword evidence="4 6" id="KW-0472">Membrane</keyword>
<feature type="transmembrane region" description="Helical" evidence="6">
    <location>
        <begin position="515"/>
        <end position="538"/>
    </location>
</feature>
<dbReference type="SUPFAM" id="SSF103473">
    <property type="entry name" value="MFS general substrate transporter"/>
    <property type="match status" value="1"/>
</dbReference>
<keyword evidence="3 6" id="KW-1133">Transmembrane helix</keyword>
<dbReference type="InterPro" id="IPR036259">
    <property type="entry name" value="MFS_trans_sf"/>
</dbReference>
<accession>A0ABR3WQD1</accession>
<keyword evidence="8" id="KW-1185">Reference proteome</keyword>
<feature type="transmembrane region" description="Helical" evidence="6">
    <location>
        <begin position="252"/>
        <end position="272"/>
    </location>
</feature>
<evidence type="ECO:0000313" key="7">
    <source>
        <dbReference type="EMBL" id="KAL1865647.1"/>
    </source>
</evidence>
<sequence>MRPRPRSRGDRSGGSSTTAGGSSDDADDLERNAATVDTPLLGGGSSSSGDGRVVPDDPAALYRQNVVILCFASVLLIELGANIIAPPLNAILERNICREYHPQVARDALADDPLCKYPDVQGRLAMIRGWGGTFDCIPGILGAVPYGILSDTWGRRPVLVLSLLGITLSIAYCVVVLWFADIFPVWTVWFSSLFLFIGGSPAVAQAMLYTFLSDVVPLAAHATVFFQVMSVDLLGQTLAGPVAGMLMRKSDWLPLMVGLGLLAVGTLTGLVFPETLELKRLKHALQAAESSAAESEDDGALADAETIDAAREVDALDGDDQKGWTWRKLLATWKKNLGEVWEFVLGNKRVTFLMVSLVFTIMGRLVNELLLQYATKRYDWSWDKASIFLTVRTSANMVTLLLVLPAASWACLHYLGMSAVSKDLWLARFSSLIQVTGAVLVAFAYDSSFLFFALVIFAAGGGLQPLLRSLAIALVEEHHVGILNSLVGFMEMVGMMISGPLLAQSLRKGLEMGGAWIGLPFLCAGLMFTVSAVIVWSFRVPRRRRRQDA</sequence>
<gene>
    <name evidence="7" type="ORF">VTK73DRAFT_5121</name>
</gene>
<evidence type="ECO:0000313" key="8">
    <source>
        <dbReference type="Proteomes" id="UP001586593"/>
    </source>
</evidence>
<evidence type="ECO:0000256" key="1">
    <source>
        <dbReference type="ARBA" id="ARBA00004141"/>
    </source>
</evidence>
<keyword evidence="2 6" id="KW-0812">Transmembrane</keyword>
<feature type="transmembrane region" description="Helical" evidence="6">
    <location>
        <begin position="387"/>
        <end position="412"/>
    </location>
</feature>
<dbReference type="PANTHER" id="PTHR23507:SF1">
    <property type="entry name" value="FI18259P1-RELATED"/>
    <property type="match status" value="1"/>
</dbReference>
<evidence type="ECO:0000256" key="4">
    <source>
        <dbReference type="ARBA" id="ARBA00023136"/>
    </source>
</evidence>
<dbReference type="Gene3D" id="1.20.1250.20">
    <property type="entry name" value="MFS general substrate transporter like domains"/>
    <property type="match status" value="1"/>
</dbReference>
<protein>
    <recommendedName>
        <fullName evidence="9">Major facilitator superfamily (MFS) profile domain-containing protein</fullName>
    </recommendedName>
</protein>
<evidence type="ECO:0000256" key="6">
    <source>
        <dbReference type="SAM" id="Phobius"/>
    </source>
</evidence>
<dbReference type="InterPro" id="IPR011701">
    <property type="entry name" value="MFS"/>
</dbReference>
<dbReference type="EMBL" id="JAZHXJ010000288">
    <property type="protein sequence ID" value="KAL1865647.1"/>
    <property type="molecule type" value="Genomic_DNA"/>
</dbReference>
<evidence type="ECO:0008006" key="9">
    <source>
        <dbReference type="Google" id="ProtNLM"/>
    </source>
</evidence>
<feature type="transmembrane region" description="Helical" evidence="6">
    <location>
        <begin position="158"/>
        <end position="180"/>
    </location>
</feature>
<dbReference type="Pfam" id="PF07690">
    <property type="entry name" value="MFS_1"/>
    <property type="match status" value="1"/>
</dbReference>
<reference evidence="7 8" key="1">
    <citation type="journal article" date="2024" name="Commun. Biol.">
        <title>Comparative genomic analysis of thermophilic fungi reveals convergent evolutionary adaptations and gene losses.</title>
        <authorList>
            <person name="Steindorff A.S."/>
            <person name="Aguilar-Pontes M.V."/>
            <person name="Robinson A.J."/>
            <person name="Andreopoulos B."/>
            <person name="LaButti K."/>
            <person name="Kuo A."/>
            <person name="Mondo S."/>
            <person name="Riley R."/>
            <person name="Otillar R."/>
            <person name="Haridas S."/>
            <person name="Lipzen A."/>
            <person name="Grimwood J."/>
            <person name="Schmutz J."/>
            <person name="Clum A."/>
            <person name="Reid I.D."/>
            <person name="Moisan M.C."/>
            <person name="Butler G."/>
            <person name="Nguyen T.T.M."/>
            <person name="Dewar K."/>
            <person name="Conant G."/>
            <person name="Drula E."/>
            <person name="Henrissat B."/>
            <person name="Hansel C."/>
            <person name="Singer S."/>
            <person name="Hutchinson M.I."/>
            <person name="de Vries R.P."/>
            <person name="Natvig D.O."/>
            <person name="Powell A.J."/>
            <person name="Tsang A."/>
            <person name="Grigoriev I.V."/>
        </authorList>
    </citation>
    <scope>NUCLEOTIDE SEQUENCE [LARGE SCALE GENOMIC DNA]</scope>
    <source>
        <strain evidence="7 8">ATCC 24622</strain>
    </source>
</reference>
<evidence type="ECO:0000256" key="5">
    <source>
        <dbReference type="SAM" id="MobiDB-lite"/>
    </source>
</evidence>
<feature type="transmembrane region" description="Helical" evidence="6">
    <location>
        <begin position="350"/>
        <end position="367"/>
    </location>
</feature>
<feature type="transmembrane region" description="Helical" evidence="6">
    <location>
        <begin position="482"/>
        <end position="503"/>
    </location>
</feature>
<evidence type="ECO:0000256" key="3">
    <source>
        <dbReference type="ARBA" id="ARBA00022989"/>
    </source>
</evidence>